<reference evidence="8 9" key="1">
    <citation type="journal article" date="2018" name="IMA Fungus">
        <title>IMA Genome-F 9: Draft genome sequence of Annulohypoxylon stygium, Aspergillus mulundensis, Berkeleyomyces basicola (syn. Thielaviopsis basicola), Ceratocystis smalleyi, two Cercospora beticola strains, Coleophoma cylindrospora, Fusarium fracticaudum, Phialophora cf. hyalina, and Morchella septimelata.</title>
        <authorList>
            <person name="Wingfield B.D."/>
            <person name="Bills G.F."/>
            <person name="Dong Y."/>
            <person name="Huang W."/>
            <person name="Nel W.J."/>
            <person name="Swalarsk-Parry B.S."/>
            <person name="Vaghefi N."/>
            <person name="Wilken P.M."/>
            <person name="An Z."/>
            <person name="de Beer Z.W."/>
            <person name="De Vos L."/>
            <person name="Chen L."/>
            <person name="Duong T.A."/>
            <person name="Gao Y."/>
            <person name="Hammerbacher A."/>
            <person name="Kikkert J.R."/>
            <person name="Li Y."/>
            <person name="Li H."/>
            <person name="Li K."/>
            <person name="Li Q."/>
            <person name="Liu X."/>
            <person name="Ma X."/>
            <person name="Naidoo K."/>
            <person name="Pethybridge S.J."/>
            <person name="Sun J."/>
            <person name="Steenkamp E.T."/>
            <person name="van der Nest M.A."/>
            <person name="van Wyk S."/>
            <person name="Wingfield M.J."/>
            <person name="Xiong C."/>
            <person name="Yue Q."/>
            <person name="Zhang X."/>
        </authorList>
    </citation>
    <scope>NUCLEOTIDE SEQUENCE [LARGE SCALE GENOMIC DNA]</scope>
    <source>
        <strain evidence="8 9">BP 5553</strain>
    </source>
</reference>
<evidence type="ECO:0000256" key="1">
    <source>
        <dbReference type="ARBA" id="ARBA00004123"/>
    </source>
</evidence>
<gene>
    <name evidence="8" type="ORF">BP5553_03601</name>
</gene>
<accession>A0A370TUQ8</accession>
<organism evidence="8 9">
    <name type="scientific">Venustampulla echinocandica</name>
    <dbReference type="NCBI Taxonomy" id="2656787"/>
    <lineage>
        <taxon>Eukaryota</taxon>
        <taxon>Fungi</taxon>
        <taxon>Dikarya</taxon>
        <taxon>Ascomycota</taxon>
        <taxon>Pezizomycotina</taxon>
        <taxon>Leotiomycetes</taxon>
        <taxon>Helotiales</taxon>
        <taxon>Pleuroascaceae</taxon>
        <taxon>Venustampulla</taxon>
    </lineage>
</organism>
<dbReference type="STRING" id="2656787.A0A370TUQ8"/>
<feature type="compositionally biased region" description="Polar residues" evidence="6">
    <location>
        <begin position="530"/>
        <end position="540"/>
    </location>
</feature>
<dbReference type="EMBL" id="NPIC01000002">
    <property type="protein sequence ID" value="RDL39261.1"/>
    <property type="molecule type" value="Genomic_DNA"/>
</dbReference>
<evidence type="ECO:0000313" key="8">
    <source>
        <dbReference type="EMBL" id="RDL39261.1"/>
    </source>
</evidence>
<evidence type="ECO:0000259" key="7">
    <source>
        <dbReference type="PROSITE" id="PS50888"/>
    </source>
</evidence>
<dbReference type="GO" id="GO:0046983">
    <property type="term" value="F:protein dimerization activity"/>
    <property type="evidence" value="ECO:0007669"/>
    <property type="project" value="InterPro"/>
</dbReference>
<dbReference type="InterPro" id="IPR011598">
    <property type="entry name" value="bHLH_dom"/>
</dbReference>
<dbReference type="SUPFAM" id="SSF47459">
    <property type="entry name" value="HLH, helix-loop-helix DNA-binding domain"/>
    <property type="match status" value="1"/>
</dbReference>
<dbReference type="PROSITE" id="PS50888">
    <property type="entry name" value="BHLH"/>
    <property type="match status" value="1"/>
</dbReference>
<evidence type="ECO:0000256" key="6">
    <source>
        <dbReference type="SAM" id="MobiDB-lite"/>
    </source>
</evidence>
<keyword evidence="4" id="KW-0804">Transcription</keyword>
<dbReference type="PANTHER" id="PTHR15741:SF27">
    <property type="entry name" value="TRANSCRIPTION FACTOR AP-4"/>
    <property type="match status" value="1"/>
</dbReference>
<sequence>MGVQRELGGKLKIFTEAIRRRWLRKGSTPDFETRKFGRYLDGPRHFETGPSRTEVSTGGTASNVLDYEPESSVLYGIFRDNRPRPPYNSETMGYGVGVQYRGLRRNVNGRRFECCTSRITVEDAGVKHWTLRRDAADSKHSRKTRSKHQVETARLLCYVVVQVPSPKSKSADIPIPIPIPILIPICTRTSLPYRPSLTSALQPVAGHGEFWNPNHPSDGKDLTFTSIPDQAQQNHRDHYVLSTLPPVAVAQCDGPMLAVQRPSMGSSKPPNFNMPFGYSFNESNSNFPLPSQTPPAPGPSLLDDNESKFLDSFFDDVSQDQFDFNFFTNAPGRADAGFGWEELPPTFMGTTSSFGQQPAMGAHNFLDPNFDALSLQMPTGPSLPQPTPDDVIEAATLLQNGSAGRPRGAAQGTFFPPQDMSIPPSNGLIRPQYTQQRSFPGAHERSSSRNEFTPDTYYADMVFGRNPDKNPPRPRNNNQKLDIRWGSDTSFAAAQGFMAPSNQDTEAELERAHIQTIESALKLDLGEAGSTDNSHPTSPVQHFKPQLGNKSNSQVGDEADPDSRPTKRRKGKSHEEGDEDDIIPSSAQEAKKRRPTKKEPLESLAKDADASKRRKSSGTGGKSARENLTEDQKRENHIRSEQKRRTLIREGFEDLGELVPGLKGGGFSKSAVLVMAADWMEDLLRGNEMLRARLEQMEGRR</sequence>
<dbReference type="Proteomes" id="UP000254866">
    <property type="component" value="Unassembled WGS sequence"/>
</dbReference>
<keyword evidence="5" id="KW-0539">Nucleus</keyword>
<dbReference type="CDD" id="cd11404">
    <property type="entry name" value="bHLHzip_Mlx_like"/>
    <property type="match status" value="1"/>
</dbReference>
<feature type="compositionally biased region" description="Basic and acidic residues" evidence="6">
    <location>
        <begin position="623"/>
        <end position="647"/>
    </location>
</feature>
<dbReference type="GeneID" id="43596450"/>
<keyword evidence="2" id="KW-0805">Transcription regulation</keyword>
<evidence type="ECO:0000256" key="4">
    <source>
        <dbReference type="ARBA" id="ARBA00023163"/>
    </source>
</evidence>
<dbReference type="RefSeq" id="XP_031871917.1">
    <property type="nucleotide sequence ID" value="XM_032012224.1"/>
</dbReference>
<keyword evidence="9" id="KW-1185">Reference proteome</keyword>
<feature type="compositionally biased region" description="Basic and acidic residues" evidence="6">
    <location>
        <begin position="597"/>
        <end position="611"/>
    </location>
</feature>
<name>A0A370TUQ8_9HELO</name>
<evidence type="ECO:0000256" key="2">
    <source>
        <dbReference type="ARBA" id="ARBA00023015"/>
    </source>
</evidence>
<feature type="domain" description="BHLH" evidence="7">
    <location>
        <begin position="632"/>
        <end position="683"/>
    </location>
</feature>
<feature type="region of interest" description="Disordered" evidence="6">
    <location>
        <begin position="402"/>
        <end position="481"/>
    </location>
</feature>
<feature type="region of interest" description="Disordered" evidence="6">
    <location>
        <begin position="526"/>
        <end position="647"/>
    </location>
</feature>
<protein>
    <recommendedName>
        <fullName evidence="7">BHLH domain-containing protein</fullName>
    </recommendedName>
</protein>
<evidence type="ECO:0000256" key="5">
    <source>
        <dbReference type="ARBA" id="ARBA00023242"/>
    </source>
</evidence>
<dbReference type="OrthoDB" id="5778525at2759"/>
<dbReference type="GO" id="GO:0000978">
    <property type="term" value="F:RNA polymerase II cis-regulatory region sequence-specific DNA binding"/>
    <property type="evidence" value="ECO:0007669"/>
    <property type="project" value="TreeGrafter"/>
</dbReference>
<dbReference type="GO" id="GO:0005634">
    <property type="term" value="C:nucleus"/>
    <property type="evidence" value="ECO:0007669"/>
    <property type="project" value="UniProtKB-SubCell"/>
</dbReference>
<dbReference type="AlphaFoldDB" id="A0A370TUQ8"/>
<dbReference type="SMART" id="SM00353">
    <property type="entry name" value="HLH"/>
    <property type="match status" value="1"/>
</dbReference>
<dbReference type="Pfam" id="PF00010">
    <property type="entry name" value="HLH"/>
    <property type="match status" value="1"/>
</dbReference>
<dbReference type="InterPro" id="IPR052207">
    <property type="entry name" value="Max-like/E-box_TFs"/>
</dbReference>
<evidence type="ECO:0000313" key="9">
    <source>
        <dbReference type="Proteomes" id="UP000254866"/>
    </source>
</evidence>
<proteinExistence type="predicted"/>
<dbReference type="InterPro" id="IPR036638">
    <property type="entry name" value="HLH_DNA-bd_sf"/>
</dbReference>
<evidence type="ECO:0000256" key="3">
    <source>
        <dbReference type="ARBA" id="ARBA00023125"/>
    </source>
</evidence>
<dbReference type="PANTHER" id="PTHR15741">
    <property type="entry name" value="BASIC HELIX-LOOP-HELIX ZIP TRANSCRIPTION FACTOR"/>
    <property type="match status" value="1"/>
</dbReference>
<keyword evidence="3" id="KW-0238">DNA-binding</keyword>
<comment type="subcellular location">
    <subcellularLocation>
        <location evidence="1">Nucleus</location>
    </subcellularLocation>
</comment>
<dbReference type="Gene3D" id="4.10.280.10">
    <property type="entry name" value="Helix-loop-helix DNA-binding domain"/>
    <property type="match status" value="1"/>
</dbReference>
<dbReference type="GO" id="GO:0000981">
    <property type="term" value="F:DNA-binding transcription factor activity, RNA polymerase II-specific"/>
    <property type="evidence" value="ECO:0007669"/>
    <property type="project" value="TreeGrafter"/>
</dbReference>
<comment type="caution">
    <text evidence="8">The sequence shown here is derived from an EMBL/GenBank/DDBJ whole genome shotgun (WGS) entry which is preliminary data.</text>
</comment>